<feature type="transmembrane region" description="Helical" evidence="1">
    <location>
        <begin position="20"/>
        <end position="45"/>
    </location>
</feature>
<proteinExistence type="predicted"/>
<comment type="caution">
    <text evidence="2">The sequence shown here is derived from an EMBL/GenBank/DDBJ whole genome shotgun (WGS) entry which is preliminary data.</text>
</comment>
<keyword evidence="1" id="KW-1133">Transmembrane helix</keyword>
<evidence type="ECO:0000313" key="3">
    <source>
        <dbReference type="Proteomes" id="UP000249451"/>
    </source>
</evidence>
<reference evidence="2 3" key="1">
    <citation type="submission" date="2017-11" db="EMBL/GenBank/DDBJ databases">
        <title>Infants hospitalized years apart are colonized by the same room-sourced microbial strains.</title>
        <authorList>
            <person name="Brooks B."/>
            <person name="Olm M.R."/>
            <person name="Firek B.A."/>
            <person name="Baker R."/>
            <person name="Thomas B.C."/>
            <person name="Morowitz M.J."/>
            <person name="Banfield J.F."/>
        </authorList>
    </citation>
    <scope>NUCLEOTIDE SEQUENCE [LARGE SCALE GENOMIC DNA]</scope>
    <source>
        <strain evidence="2">S2_012_000_R3_87</strain>
    </source>
</reference>
<dbReference type="Proteomes" id="UP000249451">
    <property type="component" value="Unassembled WGS sequence"/>
</dbReference>
<dbReference type="AlphaFoldDB" id="A0A2W5AWQ6"/>
<feature type="transmembrane region" description="Helical" evidence="1">
    <location>
        <begin position="57"/>
        <end position="75"/>
    </location>
</feature>
<sequence>MKTIELFTTTVDAVGMDTDISGPAIALLIPVLWCTLLFLVCAYLELIEKTASTARKVVLALGIVVVPALWTPYVVADFGYSKDALHRMVKVPAHDAHSSFRLTERAAPTPGPENKTVVAAVHDKFQDELDQHRDTLDKMGLGEQCEILRELNEDPNAVSVLCGGYLVKPVIARGMELTPVVNTSADQAWWPWSVDPHNVEVTARIEIDKE</sequence>
<dbReference type="EMBL" id="QFNY01000370">
    <property type="protein sequence ID" value="PZO97746.1"/>
    <property type="molecule type" value="Genomic_DNA"/>
</dbReference>
<keyword evidence="1" id="KW-0472">Membrane</keyword>
<evidence type="ECO:0000313" key="2">
    <source>
        <dbReference type="EMBL" id="PZO97746.1"/>
    </source>
</evidence>
<name>A0A2W5AWQ6_9CORY</name>
<evidence type="ECO:0000256" key="1">
    <source>
        <dbReference type="SAM" id="Phobius"/>
    </source>
</evidence>
<organism evidence="2 3">
    <name type="scientific">Corynebacterium urealyticum</name>
    <dbReference type="NCBI Taxonomy" id="43771"/>
    <lineage>
        <taxon>Bacteria</taxon>
        <taxon>Bacillati</taxon>
        <taxon>Actinomycetota</taxon>
        <taxon>Actinomycetes</taxon>
        <taxon>Mycobacteriales</taxon>
        <taxon>Corynebacteriaceae</taxon>
        <taxon>Corynebacterium</taxon>
    </lineage>
</organism>
<accession>A0A2W5AWQ6</accession>
<keyword evidence="1" id="KW-0812">Transmembrane</keyword>
<protein>
    <submittedName>
        <fullName evidence="2">Uncharacterized protein</fullName>
    </submittedName>
</protein>
<gene>
    <name evidence="2" type="ORF">DI609_12425</name>
</gene>